<evidence type="ECO:0008006" key="3">
    <source>
        <dbReference type="Google" id="ProtNLM"/>
    </source>
</evidence>
<protein>
    <recommendedName>
        <fullName evidence="3">Type I 3-dehydroquinate dehydratase</fullName>
    </recommendedName>
</protein>
<dbReference type="RefSeq" id="WP_341877699.1">
    <property type="nucleotide sequence ID" value="NZ_CP121687.1"/>
</dbReference>
<gene>
    <name evidence="1" type="ORF">QBE51_04270</name>
</gene>
<organism evidence="1 2">
    <name type="scientific">Defluviitalea saccharophila</name>
    <dbReference type="NCBI Taxonomy" id="879970"/>
    <lineage>
        <taxon>Bacteria</taxon>
        <taxon>Bacillati</taxon>
        <taxon>Bacillota</taxon>
        <taxon>Clostridia</taxon>
        <taxon>Lachnospirales</taxon>
        <taxon>Defluviitaleaceae</taxon>
        <taxon>Defluviitalea</taxon>
    </lineage>
</organism>
<reference evidence="1 2" key="1">
    <citation type="submission" date="2023-03" db="EMBL/GenBank/DDBJ databases">
        <title>Novel Species.</title>
        <authorList>
            <person name="Ma S."/>
        </authorList>
    </citation>
    <scope>NUCLEOTIDE SEQUENCE [LARGE SCALE GENOMIC DNA]</scope>
    <source>
        <strain evidence="1 2">LIND6LT2</strain>
    </source>
</reference>
<dbReference type="EMBL" id="CP121687">
    <property type="protein sequence ID" value="WZL70742.1"/>
    <property type="molecule type" value="Genomic_DNA"/>
</dbReference>
<sequence>MKPLFLIGGYDLEMAEIIKVLNQNNQDYIDKHLAWGAKLSDYQEEIQQYTNRIIIGVELIKDITPPKNYIEIEHHNQKLNELSSIEQIAHMLNIKLSRYQQLIAINDKGHIKGLIEFGATEDEIEEIRRKDREYQGVTELDEELAEQSIKEHLEIRRGVVVVSSLTHRFSPIIDKLYKFNRVIIYTKDELNYYGLKAKELGEKYASLYGENIVYFGGTEDGFFGFEKGALDEEQIEKIIQEVVEYVGD</sequence>
<keyword evidence="2" id="KW-1185">Reference proteome</keyword>
<evidence type="ECO:0000313" key="2">
    <source>
        <dbReference type="Proteomes" id="UP001486565"/>
    </source>
</evidence>
<accession>A0ABZ2Y9Q7</accession>
<dbReference type="Proteomes" id="UP001486565">
    <property type="component" value="Chromosome"/>
</dbReference>
<evidence type="ECO:0000313" key="1">
    <source>
        <dbReference type="EMBL" id="WZL70742.1"/>
    </source>
</evidence>
<proteinExistence type="predicted"/>
<name>A0ABZ2Y9Q7_9FIRM</name>